<keyword evidence="1" id="KW-0472">Membrane</keyword>
<name>A0A0D1Y965_EXOME</name>
<evidence type="ECO:0000313" key="2">
    <source>
        <dbReference type="EMBL" id="KIV97241.1"/>
    </source>
</evidence>
<evidence type="ECO:0000313" key="3">
    <source>
        <dbReference type="Proteomes" id="UP000054302"/>
    </source>
</evidence>
<dbReference type="Proteomes" id="UP000054302">
    <property type="component" value="Unassembled WGS sequence"/>
</dbReference>
<keyword evidence="3" id="KW-1185">Reference proteome</keyword>
<sequence>MNMSTGKPSPIVHNPDLDLDPVPTLAIVLVGSAIFIITSLWVWAAFLFYNRIRSQEIQRQADDARWEVVFGRLSETSRHRDRTTVQESQWLRSRAAEMANQDSNWDGETLGSDSASSYSHVGWTLSINSSCPSTTEASSEVDDPEPYVHFYGTFDDPGLQVRHLDVGEQEPGDDMNRVLTWIRHDSWSGHLVGRHLDEESDRHS</sequence>
<dbReference type="RefSeq" id="XP_016228815.1">
    <property type="nucleotide sequence ID" value="XM_016365166.1"/>
</dbReference>
<dbReference type="HOGENOM" id="CLU_1343248_0_0_1"/>
<accession>A0A0D1Y965</accession>
<feature type="transmembrane region" description="Helical" evidence="1">
    <location>
        <begin position="25"/>
        <end position="49"/>
    </location>
</feature>
<dbReference type="VEuPathDB" id="FungiDB:PV10_01013"/>
<protein>
    <submittedName>
        <fullName evidence="2">Uncharacterized protein</fullName>
    </submittedName>
</protein>
<dbReference type="GeneID" id="27318858"/>
<gene>
    <name evidence="2" type="ORF">PV10_01013</name>
</gene>
<keyword evidence="1" id="KW-1133">Transmembrane helix</keyword>
<proteinExistence type="predicted"/>
<evidence type="ECO:0000256" key="1">
    <source>
        <dbReference type="SAM" id="Phobius"/>
    </source>
</evidence>
<dbReference type="EMBL" id="KN847520">
    <property type="protein sequence ID" value="KIV97241.1"/>
    <property type="molecule type" value="Genomic_DNA"/>
</dbReference>
<dbReference type="AlphaFoldDB" id="A0A0D1Y965"/>
<reference evidence="2 3" key="1">
    <citation type="submission" date="2015-01" db="EMBL/GenBank/DDBJ databases">
        <title>The Genome Sequence of Exophiala mesophila CBS40295.</title>
        <authorList>
            <consortium name="The Broad Institute Genomics Platform"/>
            <person name="Cuomo C."/>
            <person name="de Hoog S."/>
            <person name="Gorbushina A."/>
            <person name="Stielow B."/>
            <person name="Teixiera M."/>
            <person name="Abouelleil A."/>
            <person name="Chapman S.B."/>
            <person name="Priest M."/>
            <person name="Young S.K."/>
            <person name="Wortman J."/>
            <person name="Nusbaum C."/>
            <person name="Birren B."/>
        </authorList>
    </citation>
    <scope>NUCLEOTIDE SEQUENCE [LARGE SCALE GENOMIC DNA]</scope>
    <source>
        <strain evidence="2 3">CBS 40295</strain>
    </source>
</reference>
<keyword evidence="1" id="KW-0812">Transmembrane</keyword>
<organism evidence="2 3">
    <name type="scientific">Exophiala mesophila</name>
    <name type="common">Black yeast-like fungus</name>
    <dbReference type="NCBI Taxonomy" id="212818"/>
    <lineage>
        <taxon>Eukaryota</taxon>
        <taxon>Fungi</taxon>
        <taxon>Dikarya</taxon>
        <taxon>Ascomycota</taxon>
        <taxon>Pezizomycotina</taxon>
        <taxon>Eurotiomycetes</taxon>
        <taxon>Chaetothyriomycetidae</taxon>
        <taxon>Chaetothyriales</taxon>
        <taxon>Herpotrichiellaceae</taxon>
        <taxon>Exophiala</taxon>
    </lineage>
</organism>